<gene>
    <name evidence="7" type="ORF">QJS35_25070</name>
</gene>
<feature type="region of interest" description="Disordered" evidence="6">
    <location>
        <begin position="34"/>
        <end position="54"/>
    </location>
</feature>
<reference evidence="7 8" key="1">
    <citation type="journal article" date="2023" name="Genome Announc.">
        <title>Pan-Genome Analyses of the Genus Cohnella and Proposal of the Novel Species Cohnella silvisoli sp. nov., Isolated from Forest Soil.</title>
        <authorList>
            <person name="Wang C."/>
            <person name="Mao L."/>
            <person name="Bao G."/>
            <person name="Zhu H."/>
        </authorList>
    </citation>
    <scope>NUCLEOTIDE SEQUENCE [LARGE SCALE GENOMIC DNA]</scope>
    <source>
        <strain evidence="7 8">NL03-T5-1</strain>
    </source>
</reference>
<dbReference type="PROSITE" id="PS51257">
    <property type="entry name" value="PROKAR_LIPOPROTEIN"/>
    <property type="match status" value="1"/>
</dbReference>
<keyword evidence="5" id="KW-0449">Lipoprotein</keyword>
<name>A0ABV1L045_9BACL</name>
<dbReference type="PANTHER" id="PTHR43649">
    <property type="entry name" value="ARABINOSE-BINDING PROTEIN-RELATED"/>
    <property type="match status" value="1"/>
</dbReference>
<accession>A0ABV1L045</accession>
<dbReference type="Gene3D" id="3.40.190.10">
    <property type="entry name" value="Periplasmic binding protein-like II"/>
    <property type="match status" value="2"/>
</dbReference>
<dbReference type="Pfam" id="PF01547">
    <property type="entry name" value="SBP_bac_1"/>
    <property type="match status" value="1"/>
</dbReference>
<keyword evidence="4" id="KW-0564">Palmitate</keyword>
<keyword evidence="3" id="KW-0472">Membrane</keyword>
<comment type="caution">
    <text evidence="7">The sequence shown here is derived from an EMBL/GenBank/DDBJ whole genome shotgun (WGS) entry which is preliminary data.</text>
</comment>
<protein>
    <submittedName>
        <fullName evidence="7">Extracellular solute-binding protein</fullName>
    </submittedName>
</protein>
<dbReference type="Proteomes" id="UP001493487">
    <property type="component" value="Unassembled WGS sequence"/>
</dbReference>
<keyword evidence="2" id="KW-0732">Signal</keyword>
<evidence type="ECO:0000256" key="1">
    <source>
        <dbReference type="ARBA" id="ARBA00022475"/>
    </source>
</evidence>
<evidence type="ECO:0000313" key="7">
    <source>
        <dbReference type="EMBL" id="MEQ4485664.1"/>
    </source>
</evidence>
<dbReference type="InterPro" id="IPR050490">
    <property type="entry name" value="Bact_solute-bd_prot1"/>
</dbReference>
<evidence type="ECO:0000256" key="5">
    <source>
        <dbReference type="ARBA" id="ARBA00023288"/>
    </source>
</evidence>
<dbReference type="SUPFAM" id="SSF53850">
    <property type="entry name" value="Periplasmic binding protein-like II"/>
    <property type="match status" value="1"/>
</dbReference>
<keyword evidence="1" id="KW-1003">Cell membrane</keyword>
<evidence type="ECO:0000256" key="3">
    <source>
        <dbReference type="ARBA" id="ARBA00023136"/>
    </source>
</evidence>
<evidence type="ECO:0000256" key="6">
    <source>
        <dbReference type="SAM" id="MobiDB-lite"/>
    </source>
</evidence>
<feature type="compositionally biased region" description="Low complexity" evidence="6">
    <location>
        <begin position="36"/>
        <end position="54"/>
    </location>
</feature>
<keyword evidence="8" id="KW-1185">Reference proteome</keyword>
<evidence type="ECO:0000256" key="4">
    <source>
        <dbReference type="ARBA" id="ARBA00023139"/>
    </source>
</evidence>
<organism evidence="7 8">
    <name type="scientific">Cohnella silvisoli</name>
    <dbReference type="NCBI Taxonomy" id="2873699"/>
    <lineage>
        <taxon>Bacteria</taxon>
        <taxon>Bacillati</taxon>
        <taxon>Bacillota</taxon>
        <taxon>Bacilli</taxon>
        <taxon>Bacillales</taxon>
        <taxon>Paenibacillaceae</taxon>
        <taxon>Cohnella</taxon>
    </lineage>
</organism>
<dbReference type="EMBL" id="JASKHM010000016">
    <property type="protein sequence ID" value="MEQ4485664.1"/>
    <property type="molecule type" value="Genomic_DNA"/>
</dbReference>
<evidence type="ECO:0000256" key="2">
    <source>
        <dbReference type="ARBA" id="ARBA00022729"/>
    </source>
</evidence>
<dbReference type="InterPro" id="IPR006059">
    <property type="entry name" value="SBP"/>
</dbReference>
<evidence type="ECO:0000313" key="8">
    <source>
        <dbReference type="Proteomes" id="UP001493487"/>
    </source>
</evidence>
<dbReference type="RefSeq" id="WP_232187958.1">
    <property type="nucleotide sequence ID" value="NZ_JAIOAP010000015.1"/>
</dbReference>
<proteinExistence type="predicted"/>
<sequence length="459" mass="50031">MSHLVRRSKSAIALVLSVMLVLLLAACGGGNKDNNAASSGSSSPSASPSASEGSASGEQVTIKYWTWVPSADDYKPIIEAFEKSHPMIKVDLTVMSSLDYQQKLPISLSTGEELDVVGVQPNMVKQLQPYLEETDGLMKQYVSDDWQSQFDPTSITQAKKLSDPMVMVPVGSTGASFLYYNNKMLQDLGLQAPKSYDDLKNIVKTVKEKRPGVLPLSLGGKEGWILDEIVLTLLTQKSDLFNKIRYKEGGKWDSPEYLEAVKEFKQWIDDGVISQDVIDLDYTRALETFTTGKAAMFIQGSWAASMLSSKYKSTNNIALEDIGLTAIPVMSAGGKPTVRSFLDIGMGVSKNSKHKAEAAEFVKFMTLGEGADVLGKLFVVVPSKVGFTPDLSDLNATGQESFKKMQELIASAGADRNNLGSFSSDVVGPELQRMLLTKTPPEDIAKNIQKEFDTGKYLK</sequence>
<dbReference type="PANTHER" id="PTHR43649:SF33">
    <property type="entry name" value="POLYGALACTURONAN_RHAMNOGALACTURONAN-BINDING PROTEIN YTCQ"/>
    <property type="match status" value="1"/>
</dbReference>